<accession>A0ACD5GM54</accession>
<proteinExistence type="predicted"/>
<name>A0ACD5GM54_9CYAN</name>
<evidence type="ECO:0000313" key="1">
    <source>
        <dbReference type="EMBL" id="XPM61990.1"/>
    </source>
</evidence>
<reference evidence="1 2" key="1">
    <citation type="journal article" date="2016" name="Genome Announc.">
        <title>Draft Genome Sequence of the Thermotolerant Cyanobacterium Desertifilum sp. IPPAS B-1220.</title>
        <authorList>
            <person name="Mironov K.S."/>
            <person name="Sinetova M.A."/>
            <person name="Bolatkhan K."/>
            <person name="Zayadan B.K."/>
            <person name="Ustinova V.V."/>
            <person name="Kupriyanova E.V."/>
            <person name="Skrypnik A.N."/>
            <person name="Gogoleva N.E."/>
            <person name="Gogolev Y.V."/>
            <person name="Los D.A."/>
        </authorList>
    </citation>
    <scope>NUCLEOTIDE SEQUENCE [LARGE SCALE GENOMIC DNA]</scope>
    <source>
        <strain evidence="1 2">IPPAS B-1220</strain>
    </source>
</reference>
<dbReference type="EMBL" id="CP182909">
    <property type="protein sequence ID" value="XPM61990.1"/>
    <property type="molecule type" value="Genomic_DNA"/>
</dbReference>
<organism evidence="1 2">
    <name type="scientific">Desertifilum tharense IPPAS B-1220</name>
    <dbReference type="NCBI Taxonomy" id="1781255"/>
    <lineage>
        <taxon>Bacteria</taxon>
        <taxon>Bacillati</taxon>
        <taxon>Cyanobacteriota</taxon>
        <taxon>Cyanophyceae</taxon>
        <taxon>Desertifilales</taxon>
        <taxon>Desertifilaceae</taxon>
        <taxon>Desertifilum</taxon>
    </lineage>
</organism>
<evidence type="ECO:0000313" key="2">
    <source>
        <dbReference type="Proteomes" id="UP000095472"/>
    </source>
</evidence>
<gene>
    <name evidence="1" type="ORF">BH720_018835</name>
</gene>
<keyword evidence="2" id="KW-1185">Reference proteome</keyword>
<sequence length="173" mass="19857">MECGEVGAKYRVLLPNFSPCYNGDVRSPIPEMPKKLHSQSPWTITKAAKVRLTVFLLLLIAFGVWSGFVFSEPMTPEQATDRSKFLETVYSQGNYIEAGIWGIFSLGFAIRFFRRPPAEKQHAFVAAITFLLFGISDIVEVHTGGWWRPWWLLLWKSACILSMIILLFTYRFK</sequence>
<dbReference type="Proteomes" id="UP000095472">
    <property type="component" value="Chromosome"/>
</dbReference>
<protein>
    <submittedName>
        <fullName evidence="1">Uncharacterized protein</fullName>
    </submittedName>
</protein>